<dbReference type="STRING" id="619805.SAMN05660477_01964"/>
<dbReference type="AlphaFoldDB" id="A0A1T5FDN4"/>
<dbReference type="Proteomes" id="UP000191112">
    <property type="component" value="Unassembled WGS sequence"/>
</dbReference>
<proteinExistence type="predicted"/>
<dbReference type="OrthoDB" id="978006at2"/>
<protein>
    <submittedName>
        <fullName evidence="1">Uncharacterized protein</fullName>
    </submittedName>
</protein>
<gene>
    <name evidence="1" type="ORF">SAMN05660477_01964</name>
</gene>
<sequence>MIFLNRNVFFLALVFCSILQTKAQKSVQLVGQANSGIKEAPEAESIKGSQFLDDKFVNGKIGNLNKAFRYNIFKDQVEYLENGQALVLIPSVENSPIVFRDNSILVQKTFPWKGGTATGYVFQLYEKDNVGVYMKKSKKFMPAVKAVSTLERDMAASYSDGSDTYFIQINNDDLKEISLTKKKFVELFPDKKDEINAVKSSNKLDLQSLKQVVDVVAK</sequence>
<dbReference type="EMBL" id="FUYZ01000006">
    <property type="protein sequence ID" value="SKB94237.1"/>
    <property type="molecule type" value="Genomic_DNA"/>
</dbReference>
<keyword evidence="2" id="KW-1185">Reference proteome</keyword>
<evidence type="ECO:0000313" key="1">
    <source>
        <dbReference type="EMBL" id="SKB94237.1"/>
    </source>
</evidence>
<dbReference type="RefSeq" id="WP_079667202.1">
    <property type="nucleotide sequence ID" value="NZ_FUYZ01000006.1"/>
</dbReference>
<reference evidence="1 2" key="1">
    <citation type="submission" date="2017-02" db="EMBL/GenBank/DDBJ databases">
        <authorList>
            <person name="Peterson S.W."/>
        </authorList>
    </citation>
    <scope>NUCLEOTIDE SEQUENCE [LARGE SCALE GENOMIC DNA]</scope>
    <source>
        <strain evidence="1 2">DSM 22323</strain>
    </source>
</reference>
<organism evidence="1 2">
    <name type="scientific">Soonwooa buanensis</name>
    <dbReference type="NCBI Taxonomy" id="619805"/>
    <lineage>
        <taxon>Bacteria</taxon>
        <taxon>Pseudomonadati</taxon>
        <taxon>Bacteroidota</taxon>
        <taxon>Flavobacteriia</taxon>
        <taxon>Flavobacteriales</taxon>
        <taxon>Weeksellaceae</taxon>
        <taxon>Chryseobacterium group</taxon>
        <taxon>Soonwooa</taxon>
    </lineage>
</organism>
<evidence type="ECO:0000313" key="2">
    <source>
        <dbReference type="Proteomes" id="UP000191112"/>
    </source>
</evidence>
<name>A0A1T5FDN4_9FLAO</name>
<accession>A0A1T5FDN4</accession>